<dbReference type="Pfam" id="PF14525">
    <property type="entry name" value="AraC_binding_2"/>
    <property type="match status" value="1"/>
</dbReference>
<dbReference type="GO" id="GO:0003700">
    <property type="term" value="F:DNA-binding transcription factor activity"/>
    <property type="evidence" value="ECO:0007669"/>
    <property type="project" value="InterPro"/>
</dbReference>
<evidence type="ECO:0000256" key="3">
    <source>
        <dbReference type="ARBA" id="ARBA00023163"/>
    </source>
</evidence>
<keyword evidence="6" id="KW-1185">Reference proteome</keyword>
<dbReference type="RefSeq" id="WP_057840834.1">
    <property type="nucleotide sequence ID" value="NZ_LLXZ01000229.1"/>
</dbReference>
<evidence type="ECO:0000256" key="1">
    <source>
        <dbReference type="ARBA" id="ARBA00023015"/>
    </source>
</evidence>
<keyword evidence="1" id="KW-0805">Transcription regulation</keyword>
<evidence type="ECO:0000313" key="5">
    <source>
        <dbReference type="EMBL" id="KRQ93073.1"/>
    </source>
</evidence>
<dbReference type="PANTHER" id="PTHR47894:SF4">
    <property type="entry name" value="HTH-TYPE TRANSCRIPTIONAL REGULATOR GADX"/>
    <property type="match status" value="1"/>
</dbReference>
<dbReference type="SMART" id="SM00342">
    <property type="entry name" value="HTH_ARAC"/>
    <property type="match status" value="1"/>
</dbReference>
<evidence type="ECO:0000313" key="6">
    <source>
        <dbReference type="Proteomes" id="UP000050863"/>
    </source>
</evidence>
<feature type="domain" description="HTH araC/xylS-type" evidence="4">
    <location>
        <begin position="219"/>
        <end position="320"/>
    </location>
</feature>
<dbReference type="GO" id="GO:0005829">
    <property type="term" value="C:cytosol"/>
    <property type="evidence" value="ECO:0007669"/>
    <property type="project" value="TreeGrafter"/>
</dbReference>
<dbReference type="EMBL" id="LLXZ01000229">
    <property type="protein sequence ID" value="KRQ93073.1"/>
    <property type="molecule type" value="Genomic_DNA"/>
</dbReference>
<comment type="caution">
    <text evidence="5">The sequence shown here is derived from an EMBL/GenBank/DDBJ whole genome shotgun (WGS) entry which is preliminary data.</text>
</comment>
<dbReference type="OrthoDB" id="8004517at2"/>
<dbReference type="PANTHER" id="PTHR47894">
    <property type="entry name" value="HTH-TYPE TRANSCRIPTIONAL REGULATOR GADX"/>
    <property type="match status" value="1"/>
</dbReference>
<proteinExistence type="predicted"/>
<name>A0A0R3KC64_9BRAD</name>
<dbReference type="InterPro" id="IPR035418">
    <property type="entry name" value="AraC-bd_2"/>
</dbReference>
<dbReference type="SUPFAM" id="SSF46689">
    <property type="entry name" value="Homeodomain-like"/>
    <property type="match status" value="1"/>
</dbReference>
<protein>
    <submittedName>
        <fullName evidence="5">AraC family transcriptional regulator</fullName>
    </submittedName>
</protein>
<dbReference type="Pfam" id="PF12833">
    <property type="entry name" value="HTH_18"/>
    <property type="match status" value="1"/>
</dbReference>
<dbReference type="InterPro" id="IPR018060">
    <property type="entry name" value="HTH_AraC"/>
</dbReference>
<organism evidence="5 6">
    <name type="scientific">Bradyrhizobium jicamae</name>
    <dbReference type="NCBI Taxonomy" id="280332"/>
    <lineage>
        <taxon>Bacteria</taxon>
        <taxon>Pseudomonadati</taxon>
        <taxon>Pseudomonadota</taxon>
        <taxon>Alphaproteobacteria</taxon>
        <taxon>Hyphomicrobiales</taxon>
        <taxon>Nitrobacteraceae</taxon>
        <taxon>Bradyrhizobium</taxon>
    </lineage>
</organism>
<dbReference type="GO" id="GO:0000976">
    <property type="term" value="F:transcription cis-regulatory region binding"/>
    <property type="evidence" value="ECO:0007669"/>
    <property type="project" value="TreeGrafter"/>
</dbReference>
<dbReference type="STRING" id="280332.CQ12_31940"/>
<evidence type="ECO:0000259" key="4">
    <source>
        <dbReference type="PROSITE" id="PS01124"/>
    </source>
</evidence>
<dbReference type="PROSITE" id="PS01124">
    <property type="entry name" value="HTH_ARAC_FAMILY_2"/>
    <property type="match status" value="1"/>
</dbReference>
<accession>A0A0R3KC64</accession>
<sequence>MAARTTAVIERWSTGLVEPERRLDYWIGAVCEAFLEMDITTQVRSSFDCSIARGQLDTIGINRVEGSAQHVYRRKASLARSTSNFYYLLCKTDNDWTVMQNGHASRLRPGDLVLLDSRRCYEFNFPVTSNTLSLELPIAWVESWITDPERRIGQRIDGRAGWGAALSAFACQLTPQLAIERPLPAQVLTDQLGALLALGFGSEIPATPSERRESADLLEQIGRAIRLRYAEPGLTAATVAEHLHVSERTLHRCLNNSGLTFSGLLNECRMAAARRMLSEPRFDRISVGGIGLRVGLSDPSHFIRQCRRSFGMTPGAFRRQR</sequence>
<dbReference type="InterPro" id="IPR009057">
    <property type="entry name" value="Homeodomain-like_sf"/>
</dbReference>
<dbReference type="AlphaFoldDB" id="A0A0R3KC64"/>
<gene>
    <name evidence="5" type="ORF">CQ12_31940</name>
</gene>
<dbReference type="Gene3D" id="1.10.10.60">
    <property type="entry name" value="Homeodomain-like"/>
    <property type="match status" value="1"/>
</dbReference>
<keyword evidence="2" id="KW-0238">DNA-binding</keyword>
<reference evidence="5 6" key="1">
    <citation type="submission" date="2014-03" db="EMBL/GenBank/DDBJ databases">
        <title>Bradyrhizobium valentinum sp. nov., isolated from effective nodules of Lupinus mariae-josephae, a lupine endemic of basic-lime soils in Eastern Spain.</title>
        <authorList>
            <person name="Duran D."/>
            <person name="Rey L."/>
            <person name="Navarro A."/>
            <person name="Busquets A."/>
            <person name="Imperial J."/>
            <person name="Ruiz-Argueso T."/>
        </authorList>
    </citation>
    <scope>NUCLEOTIDE SEQUENCE [LARGE SCALE GENOMIC DNA]</scope>
    <source>
        <strain evidence="5 6">PAC68</strain>
    </source>
</reference>
<evidence type="ECO:0000256" key="2">
    <source>
        <dbReference type="ARBA" id="ARBA00023125"/>
    </source>
</evidence>
<keyword evidence="3" id="KW-0804">Transcription</keyword>
<dbReference type="Proteomes" id="UP000050863">
    <property type="component" value="Unassembled WGS sequence"/>
</dbReference>